<evidence type="ECO:0000313" key="3">
    <source>
        <dbReference type="EMBL" id="KAF3575922.1"/>
    </source>
</evidence>
<accession>A0A3N6SS67</accession>
<feature type="transmembrane region" description="Helical" evidence="1">
    <location>
        <begin position="38"/>
        <end position="60"/>
    </location>
</feature>
<keyword evidence="1" id="KW-1133">Transmembrane helix</keyword>
<evidence type="ECO:0000313" key="2">
    <source>
        <dbReference type="EMBL" id="KAF2603061.1"/>
    </source>
</evidence>
<reference evidence="3 4" key="3">
    <citation type="journal article" date="2020" name="BMC Genomics">
        <title>Intraspecific diversification of the crop wild relative Brassica cretica Lam. using demographic model selection.</title>
        <authorList>
            <person name="Kioukis A."/>
            <person name="Michalopoulou V.A."/>
            <person name="Briers L."/>
            <person name="Pirintsos S."/>
            <person name="Studholme D.J."/>
            <person name="Pavlidis P."/>
            <person name="Sarris P.F."/>
        </authorList>
    </citation>
    <scope>NUCLEOTIDE SEQUENCE [LARGE SCALE GENOMIC DNA]</scope>
    <source>
        <strain evidence="4">cv. PFS-1207/04</strain>
        <strain evidence="3">PFS-1207/04</strain>
    </source>
</reference>
<evidence type="ECO:0000256" key="1">
    <source>
        <dbReference type="SAM" id="Phobius"/>
    </source>
</evidence>
<dbReference type="AlphaFoldDB" id="A0A3N6SS67"/>
<reference evidence="2" key="1">
    <citation type="submission" date="2019-12" db="EMBL/GenBank/DDBJ databases">
        <title>Genome sequencing and annotation of Brassica cretica.</title>
        <authorList>
            <person name="Studholme D.J."/>
            <person name="Sarris P.F."/>
        </authorList>
    </citation>
    <scope>NUCLEOTIDE SEQUENCE</scope>
    <source>
        <strain evidence="2">PFS-102/07</strain>
        <tissue evidence="2">Leaf</tissue>
    </source>
</reference>
<evidence type="ECO:0000313" key="4">
    <source>
        <dbReference type="Proteomes" id="UP000266723"/>
    </source>
</evidence>
<dbReference type="EMBL" id="QGKY02000094">
    <property type="protein sequence ID" value="KAF2603061.1"/>
    <property type="molecule type" value="Genomic_DNA"/>
</dbReference>
<gene>
    <name evidence="3" type="ORF">DY000_02030541</name>
    <name evidence="2" type="ORF">F2Q70_00025694</name>
</gene>
<comment type="caution">
    <text evidence="2">The sequence shown here is derived from an EMBL/GenBank/DDBJ whole genome shotgun (WGS) entry which is preliminary data.</text>
</comment>
<sequence>MFPLINHTQWKRREKSQAGVFRRNSAHGWVSFTVNGWLWLRFLVFSSMKLPALGSGCITFSSVINRLLALVTVAFILETLLAYYRLSFGSGLILASMFFLLPLNPISTCFIQAGIPIKSSSETSLSLECGVSSHDGRVLISHKRNVWF</sequence>
<keyword evidence="4" id="KW-1185">Reference proteome</keyword>
<organism evidence="2">
    <name type="scientific">Brassica cretica</name>
    <name type="common">Mustard</name>
    <dbReference type="NCBI Taxonomy" id="69181"/>
    <lineage>
        <taxon>Eukaryota</taxon>
        <taxon>Viridiplantae</taxon>
        <taxon>Streptophyta</taxon>
        <taxon>Embryophyta</taxon>
        <taxon>Tracheophyta</taxon>
        <taxon>Spermatophyta</taxon>
        <taxon>Magnoliopsida</taxon>
        <taxon>eudicotyledons</taxon>
        <taxon>Gunneridae</taxon>
        <taxon>Pentapetalae</taxon>
        <taxon>rosids</taxon>
        <taxon>malvids</taxon>
        <taxon>Brassicales</taxon>
        <taxon>Brassicaceae</taxon>
        <taxon>Brassiceae</taxon>
        <taxon>Brassica</taxon>
    </lineage>
</organism>
<name>A0A3N6SS67_BRACR</name>
<keyword evidence="1" id="KW-0812">Transmembrane</keyword>
<proteinExistence type="predicted"/>
<dbReference type="Proteomes" id="UP000266723">
    <property type="component" value="Unassembled WGS sequence"/>
</dbReference>
<keyword evidence="1" id="KW-0472">Membrane</keyword>
<protein>
    <submittedName>
        <fullName evidence="2">Uncharacterized protein</fullName>
    </submittedName>
</protein>
<dbReference type="EMBL" id="QGKV02000649">
    <property type="protein sequence ID" value="KAF3575922.1"/>
    <property type="molecule type" value="Genomic_DNA"/>
</dbReference>
<reference evidence="3" key="2">
    <citation type="submission" date="2019-12" db="EMBL/GenBank/DDBJ databases">
        <authorList>
            <person name="Studholme D.J."/>
            <person name="Sarris P."/>
        </authorList>
    </citation>
    <scope>NUCLEOTIDE SEQUENCE</scope>
    <source>
        <strain evidence="3">PFS-1207/04</strain>
        <tissue evidence="3">Leaf</tissue>
    </source>
</reference>
<feature type="transmembrane region" description="Helical" evidence="1">
    <location>
        <begin position="67"/>
        <end position="86"/>
    </location>
</feature>